<evidence type="ECO:0000256" key="5">
    <source>
        <dbReference type="ARBA" id="ARBA00022679"/>
    </source>
</evidence>
<dbReference type="GO" id="GO:0009002">
    <property type="term" value="F:serine-type D-Ala-D-Ala carboxypeptidase activity"/>
    <property type="evidence" value="ECO:0007669"/>
    <property type="project" value="UniProtKB-EC"/>
</dbReference>
<evidence type="ECO:0000256" key="17">
    <source>
        <dbReference type="SAM" id="Phobius"/>
    </source>
</evidence>
<feature type="domain" description="Penicillin-binding protein transpeptidase" evidence="18">
    <location>
        <begin position="412"/>
        <end position="662"/>
    </location>
</feature>
<dbReference type="InterPro" id="IPR050396">
    <property type="entry name" value="Glycosyltr_51/Transpeptidase"/>
</dbReference>
<dbReference type="GO" id="GO:0008360">
    <property type="term" value="P:regulation of cell shape"/>
    <property type="evidence" value="ECO:0007669"/>
    <property type="project" value="UniProtKB-KW"/>
</dbReference>
<evidence type="ECO:0000256" key="12">
    <source>
        <dbReference type="ARBA" id="ARBA00023268"/>
    </source>
</evidence>
<keyword evidence="1" id="KW-1003">Cell membrane</keyword>
<evidence type="ECO:0000256" key="4">
    <source>
        <dbReference type="ARBA" id="ARBA00022676"/>
    </source>
</evidence>
<keyword evidence="2" id="KW-0121">Carboxypeptidase</keyword>
<keyword evidence="6 17" id="KW-0812">Transmembrane</keyword>
<dbReference type="InterPro" id="IPR012338">
    <property type="entry name" value="Beta-lactam/transpept-like"/>
</dbReference>
<dbReference type="InterPro" id="IPR023346">
    <property type="entry name" value="Lysozyme-like_dom_sf"/>
</dbReference>
<comment type="catalytic activity">
    <reaction evidence="14">
        <text>Preferential cleavage: (Ac)2-L-Lys-D-Ala-|-D-Ala. Also transpeptidation of peptidyl-alanyl moieties that are N-acyl substituents of D-alanine.</text>
        <dbReference type="EC" id="3.4.16.4"/>
    </reaction>
</comment>
<accession>A0AB39HKF4</accession>
<organism evidence="20">
    <name type="scientific">Ornithinibacillus sp. 4-3</name>
    <dbReference type="NCBI Taxonomy" id="3231488"/>
    <lineage>
        <taxon>Bacteria</taxon>
        <taxon>Bacillati</taxon>
        <taxon>Bacillota</taxon>
        <taxon>Bacilli</taxon>
        <taxon>Bacillales</taxon>
        <taxon>Bacillaceae</taxon>
        <taxon>Ornithinibacillus</taxon>
    </lineage>
</organism>
<dbReference type="SUPFAM" id="SSF53955">
    <property type="entry name" value="Lysozyme-like"/>
    <property type="match status" value="1"/>
</dbReference>
<dbReference type="EMBL" id="CP162599">
    <property type="protein sequence ID" value="XDK31623.1"/>
    <property type="molecule type" value="Genomic_DNA"/>
</dbReference>
<dbReference type="InterPro" id="IPR001264">
    <property type="entry name" value="Glyco_trans_51"/>
</dbReference>
<feature type="transmembrane region" description="Helical" evidence="17">
    <location>
        <begin position="33"/>
        <end position="61"/>
    </location>
</feature>
<reference evidence="20" key="1">
    <citation type="submission" date="2024-07" db="EMBL/GenBank/DDBJ databases">
        <title>Halotolerant mesophilic bacterium Ornithinibacillus sp. 4-3, sp. nov., isolated from soil.</title>
        <authorList>
            <person name="Sidarenka A.V."/>
            <person name="Guliayeva D.E."/>
            <person name="Leanovich S.I."/>
            <person name="Hileuskaya K.S."/>
            <person name="Akhremchuk A.E."/>
            <person name="Sikolenko M.A."/>
            <person name="Valentovich L.N."/>
        </authorList>
    </citation>
    <scope>NUCLEOTIDE SEQUENCE</scope>
    <source>
        <strain evidence="20">4-3</strain>
    </source>
</reference>
<keyword evidence="4" id="KW-0328">Glycosyltransferase</keyword>
<evidence type="ECO:0000259" key="19">
    <source>
        <dbReference type="Pfam" id="PF00912"/>
    </source>
</evidence>
<dbReference type="InterPro" id="IPR001460">
    <property type="entry name" value="PCN-bd_Tpept"/>
</dbReference>
<evidence type="ECO:0000256" key="13">
    <source>
        <dbReference type="ARBA" id="ARBA00023316"/>
    </source>
</evidence>
<keyword evidence="12" id="KW-0511">Multifunctional enzyme</keyword>
<dbReference type="Gene3D" id="1.10.3810.10">
    <property type="entry name" value="Biosynthetic peptidoglycan transglycosylase-like"/>
    <property type="match status" value="1"/>
</dbReference>
<keyword evidence="13" id="KW-0961">Cell wall biogenesis/degradation</keyword>
<dbReference type="Gene3D" id="3.40.710.10">
    <property type="entry name" value="DD-peptidase/beta-lactamase superfamily"/>
    <property type="match status" value="1"/>
</dbReference>
<feature type="region of interest" description="Disordered" evidence="16">
    <location>
        <begin position="906"/>
        <end position="1009"/>
    </location>
</feature>
<protein>
    <submittedName>
        <fullName evidence="20">Transglycosylase domain-containing protein</fullName>
    </submittedName>
</protein>
<dbReference type="GO" id="GO:0008955">
    <property type="term" value="F:peptidoglycan glycosyltransferase activity"/>
    <property type="evidence" value="ECO:0007669"/>
    <property type="project" value="UniProtKB-EC"/>
</dbReference>
<keyword evidence="3" id="KW-0645">Protease</keyword>
<evidence type="ECO:0000256" key="1">
    <source>
        <dbReference type="ARBA" id="ARBA00022475"/>
    </source>
</evidence>
<keyword evidence="9" id="KW-0573">Peptidoglycan synthesis</keyword>
<dbReference type="Pfam" id="PF00912">
    <property type="entry name" value="Transgly"/>
    <property type="match status" value="1"/>
</dbReference>
<evidence type="ECO:0000256" key="11">
    <source>
        <dbReference type="ARBA" id="ARBA00023136"/>
    </source>
</evidence>
<evidence type="ECO:0000256" key="7">
    <source>
        <dbReference type="ARBA" id="ARBA00022801"/>
    </source>
</evidence>
<dbReference type="GO" id="GO:0071555">
    <property type="term" value="P:cell wall organization"/>
    <property type="evidence" value="ECO:0007669"/>
    <property type="project" value="UniProtKB-KW"/>
</dbReference>
<keyword evidence="8" id="KW-0133">Cell shape</keyword>
<proteinExistence type="predicted"/>
<comment type="catalytic activity">
    <reaction evidence="15">
        <text>[GlcNAc-(1-&gt;4)-Mur2Ac(oyl-L-Ala-gamma-D-Glu-L-Lys-D-Ala-D-Ala)](n)-di-trans,octa-cis-undecaprenyl diphosphate + beta-D-GlcNAc-(1-&gt;4)-Mur2Ac(oyl-L-Ala-gamma-D-Glu-L-Lys-D-Ala-D-Ala)-di-trans,octa-cis-undecaprenyl diphosphate = [GlcNAc-(1-&gt;4)-Mur2Ac(oyl-L-Ala-gamma-D-Glu-L-Lys-D-Ala-D-Ala)](n+1)-di-trans,octa-cis-undecaprenyl diphosphate + di-trans,octa-cis-undecaprenyl diphosphate + H(+)</text>
        <dbReference type="Rhea" id="RHEA:23708"/>
        <dbReference type="Rhea" id="RHEA-COMP:9602"/>
        <dbReference type="Rhea" id="RHEA-COMP:9603"/>
        <dbReference type="ChEBI" id="CHEBI:15378"/>
        <dbReference type="ChEBI" id="CHEBI:58405"/>
        <dbReference type="ChEBI" id="CHEBI:60033"/>
        <dbReference type="ChEBI" id="CHEBI:78435"/>
        <dbReference type="EC" id="2.4.99.28"/>
    </reaction>
</comment>
<gene>
    <name evidence="20" type="ORF">AB4Y30_11360</name>
</gene>
<keyword evidence="5" id="KW-0808">Transferase</keyword>
<keyword evidence="11 17" id="KW-0472">Membrane</keyword>
<evidence type="ECO:0000256" key="15">
    <source>
        <dbReference type="ARBA" id="ARBA00049902"/>
    </source>
</evidence>
<dbReference type="SUPFAM" id="SSF56601">
    <property type="entry name" value="beta-lactamase/transpeptidase-like"/>
    <property type="match status" value="1"/>
</dbReference>
<dbReference type="GO" id="GO:0030288">
    <property type="term" value="C:outer membrane-bounded periplasmic space"/>
    <property type="evidence" value="ECO:0007669"/>
    <property type="project" value="TreeGrafter"/>
</dbReference>
<dbReference type="Gene3D" id="3.90.1310.40">
    <property type="match status" value="1"/>
</dbReference>
<dbReference type="PANTHER" id="PTHR32282">
    <property type="entry name" value="BINDING PROTEIN TRANSPEPTIDASE, PUTATIVE-RELATED"/>
    <property type="match status" value="1"/>
</dbReference>
<dbReference type="PANTHER" id="PTHR32282:SF32">
    <property type="entry name" value="PENICILLIN-BINDING PROTEIN 2A"/>
    <property type="match status" value="1"/>
</dbReference>
<feature type="domain" description="Glycosyl transferase family 51" evidence="19">
    <location>
        <begin position="96"/>
        <end position="283"/>
    </location>
</feature>
<dbReference type="InterPro" id="IPR013783">
    <property type="entry name" value="Ig-like_fold"/>
</dbReference>
<dbReference type="AlphaFoldDB" id="A0AB39HKF4"/>
<dbReference type="InterPro" id="IPR022357">
    <property type="entry name" value="MIP_CS"/>
</dbReference>
<evidence type="ECO:0000256" key="14">
    <source>
        <dbReference type="ARBA" id="ARBA00034000"/>
    </source>
</evidence>
<evidence type="ECO:0000256" key="8">
    <source>
        <dbReference type="ARBA" id="ARBA00022960"/>
    </source>
</evidence>
<dbReference type="PROSITE" id="PS00221">
    <property type="entry name" value="MIP"/>
    <property type="match status" value="1"/>
</dbReference>
<evidence type="ECO:0000256" key="9">
    <source>
        <dbReference type="ARBA" id="ARBA00022984"/>
    </source>
</evidence>
<keyword evidence="10 17" id="KW-1133">Transmembrane helix</keyword>
<evidence type="ECO:0000256" key="6">
    <source>
        <dbReference type="ARBA" id="ARBA00022692"/>
    </source>
</evidence>
<evidence type="ECO:0000259" key="18">
    <source>
        <dbReference type="Pfam" id="PF00905"/>
    </source>
</evidence>
<dbReference type="GO" id="GO:0009252">
    <property type="term" value="P:peptidoglycan biosynthetic process"/>
    <property type="evidence" value="ECO:0007669"/>
    <property type="project" value="UniProtKB-KW"/>
</dbReference>
<sequence>MNSKHNKKKSIQDVKRYFNKDKISKSFRVTYDVFWNVILFFIVIGVIGVFFAGGVGAGYFASLVKDEPIRSYEDMEQHIYDFEETSKLYFADNVYLGDIRTDLHREIIELEDVSETLIHAVIATEDEYFHEHKGIVPKAIVRAVLQEVLNSNVQTGGSTLTQQLIKNQILTNEVSFERKAKEILLALRLEQFFSKDEILESYLNIIPYGRDSSGRNIAGIQTAAQGVFGLDVQDLNLAQSAYLAGLPQSPSAYTPFTNGGDLKEEDGLKPGINRMKTVLKRMHENEYITKEEYEEALEYPIQEDFIEKKKSPVEEYPFLTYELQDRAKDILMEILAEKDGYTLDDLEKNAELHEEYRILADRDLRRNGYNIHSTIDKKIYDAQQKVAREYPHYGPDRKLKDGTMDQIQLGSMLIENKTGKILSFVGGREFTQDNEWNYATNAKRSNGSTMKPLLDYAPAMELGVIQPGSVLADIPLPVDFPGTQYKVGNYGGGNYGLVSARQALASSYNIPAAKVYSMIINEDPVKNYLQKMGFSSIHKSDRSNDHLNPSMSLGGMTDGVTVEENTNAYTTFSNGGKFIDGYMIDKITTHDGTVIYEHEPEPVDVFSPQTSYLMLDMMRDVIKSGTANYLQSQLKYGGVDWAGKTGTTNDYHDAWFIATNPNVTMGTWIGYNTPYNIKDSCYGCSLSYSQRNLKVWAELMNVATDINPELMAPKERFKQPEGIVSRSYCAISGLAPSKLCQQLGLVRSDIYNSKFVPTKVDDSLVGGAYVVVDGKAVPAGPDTPKEFIKNDGYAFNPDFLKRNGYDRLSDLSLLFPRTNRDIWEKIGFKGATAAGSLSEGGSLSPPGSVAHSGETLTWKKGSGNVVGYRVYRSTGDNFKLVGSTQDTNFKVGKSDALYVVRSVDFSGKESDPSKEVQVGKSAEELEKEQKEKEEQEAKEKEEQEKKEKEEQEKKEKEQKEKEQKEKEQKDKEEQAKKEAAAKAKEEEKKKEQEKNNQPAQESTDDEEED</sequence>
<evidence type="ECO:0000256" key="2">
    <source>
        <dbReference type="ARBA" id="ARBA00022645"/>
    </source>
</evidence>
<feature type="compositionally biased region" description="Basic and acidic residues" evidence="16">
    <location>
        <begin position="921"/>
        <end position="994"/>
    </location>
</feature>
<dbReference type="Pfam" id="PF00905">
    <property type="entry name" value="Transpeptidase"/>
    <property type="match status" value="1"/>
</dbReference>
<name>A0AB39HKF4_9BACI</name>
<dbReference type="GO" id="GO:0008658">
    <property type="term" value="F:penicillin binding"/>
    <property type="evidence" value="ECO:0007669"/>
    <property type="project" value="InterPro"/>
</dbReference>
<evidence type="ECO:0000313" key="20">
    <source>
        <dbReference type="EMBL" id="XDK31623.1"/>
    </source>
</evidence>
<dbReference type="InterPro" id="IPR036950">
    <property type="entry name" value="PBP_transglycosylase"/>
</dbReference>
<evidence type="ECO:0000256" key="3">
    <source>
        <dbReference type="ARBA" id="ARBA00022670"/>
    </source>
</evidence>
<evidence type="ECO:0000256" key="16">
    <source>
        <dbReference type="SAM" id="MobiDB-lite"/>
    </source>
</evidence>
<keyword evidence="7" id="KW-0378">Hydrolase</keyword>
<dbReference type="RefSeq" id="WP_368652349.1">
    <property type="nucleotide sequence ID" value="NZ_CP162599.1"/>
</dbReference>
<evidence type="ECO:0000256" key="10">
    <source>
        <dbReference type="ARBA" id="ARBA00022989"/>
    </source>
</evidence>
<dbReference type="Gene3D" id="2.60.40.10">
    <property type="entry name" value="Immunoglobulins"/>
    <property type="match status" value="1"/>
</dbReference>
<dbReference type="GO" id="GO:0006508">
    <property type="term" value="P:proteolysis"/>
    <property type="evidence" value="ECO:0007669"/>
    <property type="project" value="UniProtKB-KW"/>
</dbReference>